<dbReference type="InterPro" id="IPR004090">
    <property type="entry name" value="Chemotax_Me-accpt_rcpt"/>
</dbReference>
<feature type="transmembrane region" description="Helical" evidence="10">
    <location>
        <begin position="186"/>
        <end position="208"/>
    </location>
</feature>
<evidence type="ECO:0000256" key="3">
    <source>
        <dbReference type="ARBA" id="ARBA00022481"/>
    </source>
</evidence>
<dbReference type="PROSITE" id="PS00538">
    <property type="entry name" value="CHEMOTAXIS_TRANSDUC_1"/>
    <property type="match status" value="1"/>
</dbReference>
<dbReference type="AlphaFoldDB" id="A0A6L5QDB9"/>
<keyword evidence="4 10" id="KW-0812">Transmembrane</keyword>
<dbReference type="GO" id="GO:0007165">
    <property type="term" value="P:signal transduction"/>
    <property type="evidence" value="ECO:0007669"/>
    <property type="project" value="UniProtKB-KW"/>
</dbReference>
<accession>A0A6L5QDB9</accession>
<evidence type="ECO:0000256" key="2">
    <source>
        <dbReference type="ARBA" id="ARBA00022475"/>
    </source>
</evidence>
<evidence type="ECO:0000256" key="10">
    <source>
        <dbReference type="SAM" id="Phobius"/>
    </source>
</evidence>
<dbReference type="Pfam" id="PF00015">
    <property type="entry name" value="MCPsignal"/>
    <property type="match status" value="1"/>
</dbReference>
<dbReference type="InterPro" id="IPR051310">
    <property type="entry name" value="MCP_chemotaxis"/>
</dbReference>
<dbReference type="CDD" id="cd11386">
    <property type="entry name" value="MCP_signal"/>
    <property type="match status" value="1"/>
</dbReference>
<reference evidence="12 13" key="1">
    <citation type="submission" date="2019-11" db="EMBL/GenBank/DDBJ databases">
        <title>Novel species isolated from a subtropical stream in China.</title>
        <authorList>
            <person name="Lu H."/>
        </authorList>
    </citation>
    <scope>NUCLEOTIDE SEQUENCE [LARGE SCALE GENOMIC DNA]</scope>
    <source>
        <strain evidence="12 13">FT25W</strain>
    </source>
</reference>
<feature type="coiled-coil region" evidence="9">
    <location>
        <begin position="470"/>
        <end position="508"/>
    </location>
</feature>
<dbReference type="SUPFAM" id="SSF58104">
    <property type="entry name" value="Methyl-accepting chemotaxis protein (MCP) signaling domain"/>
    <property type="match status" value="1"/>
</dbReference>
<evidence type="ECO:0000313" key="13">
    <source>
        <dbReference type="Proteomes" id="UP000481037"/>
    </source>
</evidence>
<dbReference type="FunFam" id="1.10.287.950:FF:000001">
    <property type="entry name" value="Methyl-accepting chemotaxis sensory transducer"/>
    <property type="match status" value="1"/>
</dbReference>
<keyword evidence="13" id="KW-1185">Reference proteome</keyword>
<keyword evidence="3" id="KW-0488">Methylation</keyword>
<evidence type="ECO:0000256" key="9">
    <source>
        <dbReference type="SAM" id="Coils"/>
    </source>
</evidence>
<dbReference type="Pfam" id="PF17200">
    <property type="entry name" value="sCache_2"/>
    <property type="match status" value="1"/>
</dbReference>
<evidence type="ECO:0000256" key="1">
    <source>
        <dbReference type="ARBA" id="ARBA00004651"/>
    </source>
</evidence>
<dbReference type="GO" id="GO:0005886">
    <property type="term" value="C:plasma membrane"/>
    <property type="evidence" value="ECO:0007669"/>
    <property type="project" value="UniProtKB-SubCell"/>
</dbReference>
<evidence type="ECO:0000256" key="6">
    <source>
        <dbReference type="ARBA" id="ARBA00023136"/>
    </source>
</evidence>
<sequence>MKTLSFSQKLWIPSVLALLCMAGLSAYGAWEQRALRIDERRADLSNIVDAAMSIVEDYSDMASKGQLTPEQARTQALQRLKNFRYGKDGYMTVTDSRAVVVMHPFLQQMTGKNLSDYKDGNGVHVFQEVADIGQHGGAGYVRYSYPRPGSTAEEPKLMRVRHFGPWDWNLSSGVYVDDIEHAFTGALLRALVLLGALSAALATLVIIINRNLLKELGGEPAYAAQIANRIAAGDLSAAVTTRDGDSTSMLFAMKRMQTMLARTVGAIRGGSDTIASATGEIASGNLDLSARTEEQASSLEQTAASMEQLTATVRQTSDNASQANQYAAAAAEVARKGGDVVAKVIDTMAAIDVSAGKIAEIIGVIDGIAFQTNILALNAAVEAARAGEQGRGFAVVATEVRTLAHRSAAAAKQVKELIGNSSAQVQAGSVLVRDAGSTMGEIVESIASVRRKMQEIADASAEQTVGIEQVNQAVGQMDQVTQQNAALVEEAAAAAASLQEQAAQLTAAVAVFQVAPAAGGAAPVRNRRPALSMSLVSAH</sequence>
<evidence type="ECO:0000256" key="8">
    <source>
        <dbReference type="PROSITE-ProRule" id="PRU00284"/>
    </source>
</evidence>
<comment type="caution">
    <text evidence="12">The sequence shown here is derived from an EMBL/GenBank/DDBJ whole genome shotgun (WGS) entry which is preliminary data.</text>
</comment>
<name>A0A6L5QDB9_9BURK</name>
<protein>
    <recommendedName>
        <fullName evidence="11">Methyl-accepting transducer domain-containing protein</fullName>
    </recommendedName>
</protein>
<evidence type="ECO:0000256" key="7">
    <source>
        <dbReference type="ARBA" id="ARBA00029447"/>
    </source>
</evidence>
<dbReference type="GO" id="GO:0006935">
    <property type="term" value="P:chemotaxis"/>
    <property type="evidence" value="ECO:0007669"/>
    <property type="project" value="InterPro"/>
</dbReference>
<dbReference type="SMART" id="SM01049">
    <property type="entry name" value="Cache_2"/>
    <property type="match status" value="1"/>
</dbReference>
<dbReference type="SMART" id="SM00283">
    <property type="entry name" value="MA"/>
    <property type="match status" value="1"/>
</dbReference>
<keyword evidence="8" id="KW-0807">Transducer</keyword>
<dbReference type="PANTHER" id="PTHR43531:SF14">
    <property type="entry name" value="METHYL-ACCEPTING CHEMOTAXIS PROTEIN I-RELATED"/>
    <property type="match status" value="1"/>
</dbReference>
<organism evidence="12 13">
    <name type="scientific">Duganella alba</name>
    <dbReference type="NCBI Taxonomy" id="2666081"/>
    <lineage>
        <taxon>Bacteria</taxon>
        <taxon>Pseudomonadati</taxon>
        <taxon>Pseudomonadota</taxon>
        <taxon>Betaproteobacteria</taxon>
        <taxon>Burkholderiales</taxon>
        <taxon>Oxalobacteraceae</taxon>
        <taxon>Telluria group</taxon>
        <taxon>Duganella</taxon>
    </lineage>
</organism>
<gene>
    <name evidence="12" type="ORF">GJ697_07925</name>
</gene>
<proteinExistence type="inferred from homology"/>
<dbReference type="InterPro" id="IPR004089">
    <property type="entry name" value="MCPsignal_dom"/>
</dbReference>
<evidence type="ECO:0000259" key="11">
    <source>
        <dbReference type="PROSITE" id="PS50111"/>
    </source>
</evidence>
<keyword evidence="2" id="KW-1003">Cell membrane</keyword>
<evidence type="ECO:0000256" key="5">
    <source>
        <dbReference type="ARBA" id="ARBA00022989"/>
    </source>
</evidence>
<dbReference type="EMBL" id="WKJM01000005">
    <property type="protein sequence ID" value="MRX07755.1"/>
    <property type="molecule type" value="Genomic_DNA"/>
</dbReference>
<evidence type="ECO:0000313" key="12">
    <source>
        <dbReference type="EMBL" id="MRX07755.1"/>
    </source>
</evidence>
<keyword evidence="9" id="KW-0175">Coiled coil</keyword>
<evidence type="ECO:0000256" key="4">
    <source>
        <dbReference type="ARBA" id="ARBA00022692"/>
    </source>
</evidence>
<dbReference type="RefSeq" id="WP_154362289.1">
    <property type="nucleotide sequence ID" value="NZ_WKJM01000005.1"/>
</dbReference>
<dbReference type="InterPro" id="IPR033480">
    <property type="entry name" value="sCache_2"/>
</dbReference>
<keyword evidence="5 10" id="KW-1133">Transmembrane helix</keyword>
<comment type="subcellular location">
    <subcellularLocation>
        <location evidence="1">Cell membrane</location>
        <topology evidence="1">Multi-pass membrane protein</topology>
    </subcellularLocation>
</comment>
<comment type="similarity">
    <text evidence="7">Belongs to the methyl-accepting chemotaxis (MCP) protein family.</text>
</comment>
<dbReference type="InterPro" id="IPR004091">
    <property type="entry name" value="Chemotax_Me-accpt_rcpt_Me-site"/>
</dbReference>
<keyword evidence="6 10" id="KW-0472">Membrane</keyword>
<dbReference type="Gene3D" id="3.30.450.20">
    <property type="entry name" value="PAS domain"/>
    <property type="match status" value="1"/>
</dbReference>
<dbReference type="Gene3D" id="1.10.287.950">
    <property type="entry name" value="Methyl-accepting chemotaxis protein"/>
    <property type="match status" value="1"/>
</dbReference>
<dbReference type="GO" id="GO:0004888">
    <property type="term" value="F:transmembrane signaling receptor activity"/>
    <property type="evidence" value="ECO:0007669"/>
    <property type="project" value="InterPro"/>
</dbReference>
<feature type="domain" description="Methyl-accepting transducer" evidence="11">
    <location>
        <begin position="270"/>
        <end position="499"/>
    </location>
</feature>
<dbReference type="PROSITE" id="PS50111">
    <property type="entry name" value="CHEMOTAXIS_TRANSDUC_2"/>
    <property type="match status" value="1"/>
</dbReference>
<dbReference type="PRINTS" id="PR00260">
    <property type="entry name" value="CHEMTRNSDUCR"/>
</dbReference>
<dbReference type="PANTHER" id="PTHR43531">
    <property type="entry name" value="PROTEIN ICFG"/>
    <property type="match status" value="1"/>
</dbReference>
<dbReference type="Proteomes" id="UP000481037">
    <property type="component" value="Unassembled WGS sequence"/>
</dbReference>